<dbReference type="GO" id="GO:0050793">
    <property type="term" value="P:regulation of developmental process"/>
    <property type="evidence" value="ECO:0007669"/>
    <property type="project" value="TreeGrafter"/>
</dbReference>
<dbReference type="GO" id="GO:0000976">
    <property type="term" value="F:transcription cis-regulatory region binding"/>
    <property type="evidence" value="ECO:0007669"/>
    <property type="project" value="TreeGrafter"/>
</dbReference>
<dbReference type="Gene3D" id="1.10.10.60">
    <property type="entry name" value="Homeodomain-like"/>
    <property type="match status" value="1"/>
</dbReference>
<dbReference type="InterPro" id="IPR006456">
    <property type="entry name" value="ZF_HD_homeobox_Cys/His_dimer"/>
</dbReference>
<protein>
    <recommendedName>
        <fullName evidence="5">ZF-HD dimerization-type domain-containing protein</fullName>
    </recommendedName>
</protein>
<sequence>MEGGRKKPAVYGECRRNHAARLGKHATDGCLEYLQDTINLQSLYCVACACHRNFHLKITMPNKRRLSGRNAIERGGSSSNRKGSRGNTVLNTQLSTVHELEVKMEKIHKVYTPFQEQHMWELAERLNWKMPDFNEIIMAKAMLDFIGIRMESFQSWMENQKKNSISDNERKPLVPDMN</sequence>
<dbReference type="PROSITE" id="PS51523">
    <property type="entry name" value="ZF_HD_DIMER"/>
    <property type="match status" value="1"/>
</dbReference>
<dbReference type="PANTHER" id="PTHR31948:SF140">
    <property type="entry name" value="ZINC-FINGER HOMEODOMAIN PROTEIN 2"/>
    <property type="match status" value="1"/>
</dbReference>
<feature type="domain" description="ZF-HD dimerization-type" evidence="5">
    <location>
        <begin position="11"/>
        <end position="58"/>
    </location>
</feature>
<proteinExistence type="predicted"/>
<dbReference type="GO" id="GO:0008270">
    <property type="term" value="F:zinc ion binding"/>
    <property type="evidence" value="ECO:0007669"/>
    <property type="project" value="UniProtKB-KW"/>
</dbReference>
<evidence type="ECO:0000259" key="5">
    <source>
        <dbReference type="PROSITE" id="PS51523"/>
    </source>
</evidence>
<dbReference type="Proteomes" id="UP000631114">
    <property type="component" value="Unassembled WGS sequence"/>
</dbReference>
<evidence type="ECO:0000256" key="2">
    <source>
        <dbReference type="ARBA" id="ARBA00022771"/>
    </source>
</evidence>
<evidence type="ECO:0000256" key="1">
    <source>
        <dbReference type="ARBA" id="ARBA00022723"/>
    </source>
</evidence>
<dbReference type="EMBL" id="JADFTS010000004">
    <property type="protein sequence ID" value="KAF9608760.1"/>
    <property type="molecule type" value="Genomic_DNA"/>
</dbReference>
<evidence type="ECO:0000256" key="4">
    <source>
        <dbReference type="SAM" id="MobiDB-lite"/>
    </source>
</evidence>
<evidence type="ECO:0000256" key="3">
    <source>
        <dbReference type="ARBA" id="ARBA00022833"/>
    </source>
</evidence>
<comment type="caution">
    <text evidence="6">The sequence shown here is derived from an EMBL/GenBank/DDBJ whole genome shotgun (WGS) entry which is preliminary data.</text>
</comment>
<keyword evidence="7" id="KW-1185">Reference proteome</keyword>
<reference evidence="6 7" key="1">
    <citation type="submission" date="2020-10" db="EMBL/GenBank/DDBJ databases">
        <title>The Coptis chinensis genome and diversification of protoberbering-type alkaloids.</title>
        <authorList>
            <person name="Wang B."/>
            <person name="Shu S."/>
            <person name="Song C."/>
            <person name="Liu Y."/>
        </authorList>
    </citation>
    <scope>NUCLEOTIDE SEQUENCE [LARGE SCALE GENOMIC DNA]</scope>
    <source>
        <strain evidence="6">HL-2020</strain>
        <tissue evidence="6">Leaf</tissue>
    </source>
</reference>
<accession>A0A835HZ28</accession>
<feature type="region of interest" description="Disordered" evidence="4">
    <location>
        <begin position="67"/>
        <end position="88"/>
    </location>
</feature>
<name>A0A835HZ28_9MAGN</name>
<dbReference type="AlphaFoldDB" id="A0A835HZ28"/>
<evidence type="ECO:0000313" key="6">
    <source>
        <dbReference type="EMBL" id="KAF9608760.1"/>
    </source>
</evidence>
<keyword evidence="3" id="KW-0862">Zinc</keyword>
<feature type="compositionally biased region" description="Low complexity" evidence="4">
    <location>
        <begin position="74"/>
        <end position="87"/>
    </location>
</feature>
<keyword evidence="2" id="KW-0863">Zinc-finger</keyword>
<dbReference type="Pfam" id="PF04770">
    <property type="entry name" value="ZF-HD_dimer"/>
    <property type="match status" value="1"/>
</dbReference>
<organism evidence="6 7">
    <name type="scientific">Coptis chinensis</name>
    <dbReference type="NCBI Taxonomy" id="261450"/>
    <lineage>
        <taxon>Eukaryota</taxon>
        <taxon>Viridiplantae</taxon>
        <taxon>Streptophyta</taxon>
        <taxon>Embryophyta</taxon>
        <taxon>Tracheophyta</taxon>
        <taxon>Spermatophyta</taxon>
        <taxon>Magnoliopsida</taxon>
        <taxon>Ranunculales</taxon>
        <taxon>Ranunculaceae</taxon>
        <taxon>Coptidoideae</taxon>
        <taxon>Coptis</taxon>
    </lineage>
</organism>
<dbReference type="PANTHER" id="PTHR31948">
    <property type="entry name" value="ZINC-FINGER HOMEODOMAIN PROTEIN 2"/>
    <property type="match status" value="1"/>
</dbReference>
<dbReference type="GO" id="GO:0005634">
    <property type="term" value="C:nucleus"/>
    <property type="evidence" value="ECO:0007669"/>
    <property type="project" value="TreeGrafter"/>
</dbReference>
<keyword evidence="1" id="KW-0479">Metal-binding</keyword>
<dbReference type="GO" id="GO:0003700">
    <property type="term" value="F:DNA-binding transcription factor activity"/>
    <property type="evidence" value="ECO:0007669"/>
    <property type="project" value="TreeGrafter"/>
</dbReference>
<dbReference type="NCBIfam" id="TIGR01566">
    <property type="entry name" value="ZF_HD_prot_N"/>
    <property type="match status" value="1"/>
</dbReference>
<gene>
    <name evidence="6" type="ORF">IFM89_010892</name>
</gene>
<evidence type="ECO:0000313" key="7">
    <source>
        <dbReference type="Proteomes" id="UP000631114"/>
    </source>
</evidence>
<dbReference type="OrthoDB" id="1495527at2759"/>